<feature type="transmembrane region" description="Helical" evidence="3">
    <location>
        <begin position="150"/>
        <end position="167"/>
    </location>
</feature>
<dbReference type="SUPFAM" id="SSF54631">
    <property type="entry name" value="CBS-domain pair"/>
    <property type="match status" value="1"/>
</dbReference>
<organism evidence="5 6">
    <name type="scientific">Massilia agrisoli</name>
    <dbReference type="NCBI Taxonomy" id="2892444"/>
    <lineage>
        <taxon>Bacteria</taxon>
        <taxon>Pseudomonadati</taxon>
        <taxon>Pseudomonadota</taxon>
        <taxon>Betaproteobacteria</taxon>
        <taxon>Burkholderiales</taxon>
        <taxon>Oxalobacteraceae</taxon>
        <taxon>Telluria group</taxon>
        <taxon>Massilia</taxon>
    </lineage>
</organism>
<keyword evidence="3" id="KW-0812">Transmembrane</keyword>
<feature type="transmembrane region" description="Helical" evidence="3">
    <location>
        <begin position="51"/>
        <end position="68"/>
    </location>
</feature>
<dbReference type="Pfam" id="PF04982">
    <property type="entry name" value="TM_HPP"/>
    <property type="match status" value="1"/>
</dbReference>
<dbReference type="PANTHER" id="PTHR33741:SF5">
    <property type="entry name" value="TRANSMEMBRANE PROTEIN DDB_G0269096-RELATED"/>
    <property type="match status" value="1"/>
</dbReference>
<protein>
    <submittedName>
        <fullName evidence="5">HPP family protein</fullName>
    </submittedName>
</protein>
<keyword evidence="1" id="KW-0129">CBS domain</keyword>
<dbReference type="PROSITE" id="PS51371">
    <property type="entry name" value="CBS"/>
    <property type="match status" value="2"/>
</dbReference>
<feature type="domain" description="CBS" evidence="4">
    <location>
        <begin position="244"/>
        <end position="300"/>
    </location>
</feature>
<dbReference type="InterPro" id="IPR000644">
    <property type="entry name" value="CBS_dom"/>
</dbReference>
<feature type="domain" description="CBS" evidence="4">
    <location>
        <begin position="311"/>
        <end position="368"/>
    </location>
</feature>
<dbReference type="RefSeq" id="WP_229433352.1">
    <property type="nucleotide sequence ID" value="NZ_JAJHPV010000014.1"/>
</dbReference>
<evidence type="ECO:0000259" key="4">
    <source>
        <dbReference type="PROSITE" id="PS51371"/>
    </source>
</evidence>
<feature type="transmembrane region" description="Helical" evidence="3">
    <location>
        <begin position="24"/>
        <end position="45"/>
    </location>
</feature>
<accession>A0ABS8IVH8</accession>
<dbReference type="Gene3D" id="3.10.580.10">
    <property type="entry name" value="CBS-domain"/>
    <property type="match status" value="2"/>
</dbReference>
<evidence type="ECO:0000313" key="5">
    <source>
        <dbReference type="EMBL" id="MCC6072471.1"/>
    </source>
</evidence>
<reference evidence="5 6" key="1">
    <citation type="submission" date="2021-11" db="EMBL/GenBank/DDBJ databases">
        <authorList>
            <person name="Huq M.A."/>
        </authorList>
    </citation>
    <scope>NUCLEOTIDE SEQUENCE [LARGE SCALE GENOMIC DNA]</scope>
    <source>
        <strain evidence="5 6">MAHUQ-52</strain>
    </source>
</reference>
<dbReference type="EMBL" id="JAJHPV010000014">
    <property type="protein sequence ID" value="MCC6072471.1"/>
    <property type="molecule type" value="Genomic_DNA"/>
</dbReference>
<feature type="region of interest" description="Disordered" evidence="2">
    <location>
        <begin position="173"/>
        <end position="193"/>
    </location>
</feature>
<sequence>MNELLPWLRGFIPQPILAPWRERLVACAGAAIGLLVTAWFSRLAFGDVNPWFIAPMGASAVLLFAVPASPLAQPWSIFGGNLVSALVGVTCAMLIPDPAAAAALAVALAIGAMFLLRCLHPPGGAVAFTAVLGGPAVTALGYGFALSPVAVNSLFLVLAALVFNNLLRHHRYPHHAQPQGNRHGTRDPSPTDRLGFTRADLEGAIKAYDELLDVSEGDLEELFHDVELRAFRRRTGGVRCADIMSRDLVLAHPEMAPGEAWQLLNEHELRALPVVNDLKVLVGFITLRDLIAQPDDKAPRLHAQQFVSDLMSRDVKVAHPEQTIADLIPMFSDEGFHHLPVVDDLRRVVGMVTQTDLVAALFHNKLDEGVRPA</sequence>
<keyword evidence="3" id="KW-1133">Transmembrane helix</keyword>
<dbReference type="CDD" id="cd04600">
    <property type="entry name" value="CBS_pair_HPP_assoc"/>
    <property type="match status" value="1"/>
</dbReference>
<proteinExistence type="predicted"/>
<dbReference type="InterPro" id="IPR007065">
    <property type="entry name" value="HPP"/>
</dbReference>
<dbReference type="InterPro" id="IPR058581">
    <property type="entry name" value="TM_HPP"/>
</dbReference>
<feature type="transmembrane region" description="Helical" evidence="3">
    <location>
        <begin position="75"/>
        <end position="95"/>
    </location>
</feature>
<dbReference type="PANTHER" id="PTHR33741">
    <property type="entry name" value="TRANSMEMBRANE PROTEIN DDB_G0269096-RELATED"/>
    <property type="match status" value="1"/>
</dbReference>
<keyword evidence="3" id="KW-0472">Membrane</keyword>
<feature type="transmembrane region" description="Helical" evidence="3">
    <location>
        <begin position="126"/>
        <end position="144"/>
    </location>
</feature>
<evidence type="ECO:0000256" key="2">
    <source>
        <dbReference type="SAM" id="MobiDB-lite"/>
    </source>
</evidence>
<gene>
    <name evidence="5" type="ORF">LMJ30_16110</name>
</gene>
<keyword evidence="6" id="KW-1185">Reference proteome</keyword>
<dbReference type="Pfam" id="PF00571">
    <property type="entry name" value="CBS"/>
    <property type="match status" value="2"/>
</dbReference>
<dbReference type="InterPro" id="IPR046342">
    <property type="entry name" value="CBS_dom_sf"/>
</dbReference>
<evidence type="ECO:0000256" key="1">
    <source>
        <dbReference type="PROSITE-ProRule" id="PRU00703"/>
    </source>
</evidence>
<comment type="caution">
    <text evidence="5">The sequence shown here is derived from an EMBL/GenBank/DDBJ whole genome shotgun (WGS) entry which is preliminary data.</text>
</comment>
<evidence type="ECO:0000313" key="6">
    <source>
        <dbReference type="Proteomes" id="UP001198701"/>
    </source>
</evidence>
<dbReference type="Proteomes" id="UP001198701">
    <property type="component" value="Unassembled WGS sequence"/>
</dbReference>
<dbReference type="SMART" id="SM00116">
    <property type="entry name" value="CBS"/>
    <property type="match status" value="2"/>
</dbReference>
<evidence type="ECO:0000256" key="3">
    <source>
        <dbReference type="SAM" id="Phobius"/>
    </source>
</evidence>
<name>A0ABS8IVH8_9BURK</name>
<feature type="transmembrane region" description="Helical" evidence="3">
    <location>
        <begin position="101"/>
        <end position="119"/>
    </location>
</feature>